<accession>A0A9P7BRF9</accession>
<evidence type="ECO:0000313" key="1">
    <source>
        <dbReference type="EMBL" id="KAG1306905.1"/>
    </source>
</evidence>
<evidence type="ECO:0000313" key="2">
    <source>
        <dbReference type="Proteomes" id="UP000716291"/>
    </source>
</evidence>
<name>A0A9P7BRF9_RHIOR</name>
<keyword evidence="2" id="KW-1185">Reference proteome</keyword>
<dbReference type="AlphaFoldDB" id="A0A9P7BRF9"/>
<organism evidence="1 2">
    <name type="scientific">Rhizopus oryzae</name>
    <name type="common">Mucormycosis agent</name>
    <name type="synonym">Rhizopus arrhizus var. delemar</name>
    <dbReference type="NCBI Taxonomy" id="64495"/>
    <lineage>
        <taxon>Eukaryota</taxon>
        <taxon>Fungi</taxon>
        <taxon>Fungi incertae sedis</taxon>
        <taxon>Mucoromycota</taxon>
        <taxon>Mucoromycotina</taxon>
        <taxon>Mucoromycetes</taxon>
        <taxon>Mucorales</taxon>
        <taxon>Mucorineae</taxon>
        <taxon>Rhizopodaceae</taxon>
        <taxon>Rhizopus</taxon>
    </lineage>
</organism>
<reference evidence="1" key="1">
    <citation type="journal article" date="2020" name="Microb. Genom.">
        <title>Genetic diversity of clinical and environmental Mucorales isolates obtained from an investigation of mucormycosis cases among solid organ transplant recipients.</title>
        <authorList>
            <person name="Nguyen M.H."/>
            <person name="Kaul D."/>
            <person name="Muto C."/>
            <person name="Cheng S.J."/>
            <person name="Richter R.A."/>
            <person name="Bruno V.M."/>
            <person name="Liu G."/>
            <person name="Beyhan S."/>
            <person name="Sundermann A.J."/>
            <person name="Mounaud S."/>
            <person name="Pasculle A.W."/>
            <person name="Nierman W.C."/>
            <person name="Driscoll E."/>
            <person name="Cumbie R."/>
            <person name="Clancy C.J."/>
            <person name="Dupont C.L."/>
        </authorList>
    </citation>
    <scope>NUCLEOTIDE SEQUENCE</scope>
    <source>
        <strain evidence="1">GL11</strain>
    </source>
</reference>
<sequence>MFRKLLERRLHPLISIQSPILDLSQGGFREARGSLDQELCLAKICNILRQCHHISPVLAFLGIKSAYATVDCYVI</sequence>
<dbReference type="OrthoDB" id="2207723at2759"/>
<dbReference type="EMBL" id="JAANQT010001043">
    <property type="protein sequence ID" value="KAG1306905.1"/>
    <property type="molecule type" value="Genomic_DNA"/>
</dbReference>
<proteinExistence type="predicted"/>
<comment type="caution">
    <text evidence="1">The sequence shown here is derived from an EMBL/GenBank/DDBJ whole genome shotgun (WGS) entry which is preliminary data.</text>
</comment>
<protein>
    <submittedName>
        <fullName evidence="1">Uncharacterized protein</fullName>
    </submittedName>
</protein>
<gene>
    <name evidence="1" type="ORF">G6F64_007232</name>
</gene>
<dbReference type="Proteomes" id="UP000716291">
    <property type="component" value="Unassembled WGS sequence"/>
</dbReference>